<dbReference type="InParanoid" id="A0A165BVN9"/>
<dbReference type="Proteomes" id="UP000077266">
    <property type="component" value="Unassembled WGS sequence"/>
</dbReference>
<protein>
    <recommendedName>
        <fullName evidence="3">F-box domain-containing protein</fullName>
    </recommendedName>
</protein>
<evidence type="ECO:0008006" key="3">
    <source>
        <dbReference type="Google" id="ProtNLM"/>
    </source>
</evidence>
<accession>A0A165BVN9</accession>
<keyword evidence="2" id="KW-1185">Reference proteome</keyword>
<proteinExistence type="predicted"/>
<sequence length="480" mass="53469">MSTQIPRCVASELPPEILEHILDLSNAGRIRTLAAVDAAARGPRNEIWLRTSQVCKAWAAASQYLLTRDICAGSRTTPGLKNKGEVSCLAELVQVLATLPDRKHVRSAQIELGNGWTIDTTRPVTFHANRYNGGLGISWGQRQRLRWVKLAWGKADLLPRLFQLCDNLQHLSLTFADPVISADNHIGHSNITLLLPIHMWIGTAPLTNLRALSFTYATESSSAQAGQTVWLLAQILALTPHIAALNVDTYFGVDSDEHPDVARAAPVNLDALEELYIRGFAPSFLFLSNMPRLDRLVWHSPDYRQVDLIPTSVRILAINGDRHPTRPSFARLTRLQHVLVNGSDLWDGSSFHNNQYRAMGQESKGYYLRVVLGRLPPGLDSFTLVESFALRLVERDTLCSALMRWAESDARALPRKFTLLHQAGPLPAHYVHKEYAFEPLHTCPEFRAVQSLLVEKGVEVILGDTDDQFATLRFPSPPGP</sequence>
<dbReference type="EMBL" id="KV426400">
    <property type="protein sequence ID" value="KZV81324.1"/>
    <property type="molecule type" value="Genomic_DNA"/>
</dbReference>
<evidence type="ECO:0000313" key="2">
    <source>
        <dbReference type="Proteomes" id="UP000077266"/>
    </source>
</evidence>
<reference evidence="1 2" key="1">
    <citation type="journal article" date="2016" name="Mol. Biol. Evol.">
        <title>Comparative Genomics of Early-Diverging Mushroom-Forming Fungi Provides Insights into the Origins of Lignocellulose Decay Capabilities.</title>
        <authorList>
            <person name="Nagy L.G."/>
            <person name="Riley R."/>
            <person name="Tritt A."/>
            <person name="Adam C."/>
            <person name="Daum C."/>
            <person name="Floudas D."/>
            <person name="Sun H."/>
            <person name="Yadav J.S."/>
            <person name="Pangilinan J."/>
            <person name="Larsson K.H."/>
            <person name="Matsuura K."/>
            <person name="Barry K."/>
            <person name="Labutti K."/>
            <person name="Kuo R."/>
            <person name="Ohm R.A."/>
            <person name="Bhattacharya S.S."/>
            <person name="Shirouzu T."/>
            <person name="Yoshinaga Y."/>
            <person name="Martin F.M."/>
            <person name="Grigoriev I.V."/>
            <person name="Hibbett D.S."/>
        </authorList>
    </citation>
    <scope>NUCLEOTIDE SEQUENCE [LARGE SCALE GENOMIC DNA]</scope>
    <source>
        <strain evidence="1 2">HHB12029</strain>
    </source>
</reference>
<organism evidence="1 2">
    <name type="scientific">Exidia glandulosa HHB12029</name>
    <dbReference type="NCBI Taxonomy" id="1314781"/>
    <lineage>
        <taxon>Eukaryota</taxon>
        <taxon>Fungi</taxon>
        <taxon>Dikarya</taxon>
        <taxon>Basidiomycota</taxon>
        <taxon>Agaricomycotina</taxon>
        <taxon>Agaricomycetes</taxon>
        <taxon>Auriculariales</taxon>
        <taxon>Exidiaceae</taxon>
        <taxon>Exidia</taxon>
    </lineage>
</organism>
<evidence type="ECO:0000313" key="1">
    <source>
        <dbReference type="EMBL" id="KZV81324.1"/>
    </source>
</evidence>
<gene>
    <name evidence="1" type="ORF">EXIGLDRAFT_779849</name>
</gene>
<dbReference type="AlphaFoldDB" id="A0A165BVN9"/>
<name>A0A165BVN9_EXIGL</name>